<accession>A0A9X7VZ08</accession>
<evidence type="ECO:0000313" key="9">
    <source>
        <dbReference type="EMBL" id="QSO47339.1"/>
    </source>
</evidence>
<organism evidence="9 10">
    <name type="scientific">Alicyclobacillus mengziensis</name>
    <dbReference type="NCBI Taxonomy" id="2931921"/>
    <lineage>
        <taxon>Bacteria</taxon>
        <taxon>Bacillati</taxon>
        <taxon>Bacillota</taxon>
        <taxon>Bacilli</taxon>
        <taxon>Bacillales</taxon>
        <taxon>Alicyclobacillaceae</taxon>
        <taxon>Alicyclobacillus</taxon>
    </lineage>
</organism>
<dbReference type="PRINTS" id="PR01988">
    <property type="entry name" value="EXPORTERBACE"/>
</dbReference>
<evidence type="ECO:0000256" key="6">
    <source>
        <dbReference type="ARBA" id="ARBA00023136"/>
    </source>
</evidence>
<feature type="transmembrane region" description="Helical" evidence="7">
    <location>
        <begin position="259"/>
        <end position="278"/>
    </location>
</feature>
<evidence type="ECO:0000256" key="2">
    <source>
        <dbReference type="ARBA" id="ARBA00022448"/>
    </source>
</evidence>
<dbReference type="KEGG" id="afx:JZ786_23620"/>
<keyword evidence="10" id="KW-1185">Reference proteome</keyword>
<evidence type="ECO:0000259" key="8">
    <source>
        <dbReference type="PROSITE" id="PS50850"/>
    </source>
</evidence>
<dbReference type="GO" id="GO:0022857">
    <property type="term" value="F:transmembrane transporter activity"/>
    <property type="evidence" value="ECO:0007669"/>
    <property type="project" value="InterPro"/>
</dbReference>
<dbReference type="PANTHER" id="PTHR43266">
    <property type="entry name" value="MACROLIDE-EFFLUX PROTEIN"/>
    <property type="match status" value="1"/>
</dbReference>
<keyword evidence="6 7" id="KW-0472">Membrane</keyword>
<dbReference type="Proteomes" id="UP000663505">
    <property type="component" value="Chromosome"/>
</dbReference>
<dbReference type="CDD" id="cd06173">
    <property type="entry name" value="MFS_MefA_like"/>
    <property type="match status" value="1"/>
</dbReference>
<sequence length="406" mass="43787">MTSRLRRNGMHIVTLLSAQGVSSVGNYLFLVAINVLVLERTGSAVAVASLWTVQPIASLVVGGWMGSLTDRLNQRTLLAIVEILRGILIVTVPLFSEVGFIYAVLFVFEILGVAFSRAFLPYQTRLVPETKRLRVNGITQMLQSGAVLLGPALAGLILWHNRPNDAIWIDGATFILSAASFVLLPSFRDVPPSSDESSKLRLLREDWKSAVSFLRTHNLVLAVLTVIYLVLVIVEAGNSVEAVFASSALHLGRVGYSELTVASGIGLVVGSVVVTTVATRLKVRWLIVVGLITTSFAYLMYSFSTSLISAGLCLVGLGLFASMLGVGVGTYIQFNLPVEIMGRVMNVIEPIQSLMTVVLILGTGYISDITSVRISMIVITSLATVVALVACVFWMMPGHAKRFETT</sequence>
<keyword evidence="2" id="KW-0813">Transport</keyword>
<feature type="domain" description="Major facilitator superfamily (MFS) profile" evidence="8">
    <location>
        <begin position="11"/>
        <end position="399"/>
    </location>
</feature>
<dbReference type="RefSeq" id="WP_206656692.1">
    <property type="nucleotide sequence ID" value="NZ_CP071182.1"/>
</dbReference>
<evidence type="ECO:0000256" key="3">
    <source>
        <dbReference type="ARBA" id="ARBA00022475"/>
    </source>
</evidence>
<dbReference type="Gene3D" id="1.20.1250.20">
    <property type="entry name" value="MFS general substrate transporter like domains"/>
    <property type="match status" value="1"/>
</dbReference>
<reference evidence="9 10" key="1">
    <citation type="submission" date="2021-02" db="EMBL/GenBank/DDBJ databases">
        <title>Alicyclobacillus curvatus sp. nov. and Alicyclobacillus mengziensis sp. nov., two acidophilic bacteria isolated from acid mine drainage.</title>
        <authorList>
            <person name="Huang Y."/>
        </authorList>
    </citation>
    <scope>NUCLEOTIDE SEQUENCE [LARGE SCALE GENOMIC DNA]</scope>
    <source>
        <strain evidence="9 10">S30H14</strain>
    </source>
</reference>
<dbReference type="InterPro" id="IPR036259">
    <property type="entry name" value="MFS_trans_sf"/>
</dbReference>
<gene>
    <name evidence="9" type="ORF">JZ786_23620</name>
</gene>
<evidence type="ECO:0000256" key="7">
    <source>
        <dbReference type="SAM" id="Phobius"/>
    </source>
</evidence>
<evidence type="ECO:0000256" key="1">
    <source>
        <dbReference type="ARBA" id="ARBA00004651"/>
    </source>
</evidence>
<evidence type="ECO:0000256" key="5">
    <source>
        <dbReference type="ARBA" id="ARBA00022989"/>
    </source>
</evidence>
<name>A0A9X7VZ08_9BACL</name>
<keyword evidence="5 7" id="KW-1133">Transmembrane helix</keyword>
<dbReference type="GO" id="GO:0005886">
    <property type="term" value="C:plasma membrane"/>
    <property type="evidence" value="ECO:0007669"/>
    <property type="project" value="UniProtKB-SubCell"/>
</dbReference>
<keyword evidence="4 7" id="KW-0812">Transmembrane</keyword>
<feature type="transmembrane region" description="Helical" evidence="7">
    <location>
        <begin position="166"/>
        <end position="184"/>
    </location>
</feature>
<feature type="transmembrane region" description="Helical" evidence="7">
    <location>
        <begin position="307"/>
        <end position="332"/>
    </location>
</feature>
<protein>
    <submittedName>
        <fullName evidence="9">MFS transporter</fullName>
    </submittedName>
</protein>
<dbReference type="InterPro" id="IPR011701">
    <property type="entry name" value="MFS"/>
</dbReference>
<feature type="transmembrane region" description="Helical" evidence="7">
    <location>
        <begin position="77"/>
        <end position="95"/>
    </location>
</feature>
<dbReference type="EMBL" id="CP071182">
    <property type="protein sequence ID" value="QSO47339.1"/>
    <property type="molecule type" value="Genomic_DNA"/>
</dbReference>
<dbReference type="SUPFAM" id="SSF103473">
    <property type="entry name" value="MFS general substrate transporter"/>
    <property type="match status" value="1"/>
</dbReference>
<dbReference type="PROSITE" id="PS50850">
    <property type="entry name" value="MFS"/>
    <property type="match status" value="1"/>
</dbReference>
<feature type="transmembrane region" description="Helical" evidence="7">
    <location>
        <begin position="285"/>
        <end position="301"/>
    </location>
</feature>
<dbReference type="Pfam" id="PF07690">
    <property type="entry name" value="MFS_1"/>
    <property type="match status" value="1"/>
</dbReference>
<proteinExistence type="predicted"/>
<feature type="transmembrane region" description="Helical" evidence="7">
    <location>
        <begin position="344"/>
        <end position="366"/>
    </location>
</feature>
<comment type="subcellular location">
    <subcellularLocation>
        <location evidence="1">Cell membrane</location>
        <topology evidence="1">Multi-pass membrane protein</topology>
    </subcellularLocation>
</comment>
<feature type="transmembrane region" description="Helical" evidence="7">
    <location>
        <begin position="44"/>
        <end position="65"/>
    </location>
</feature>
<dbReference type="InterPro" id="IPR020846">
    <property type="entry name" value="MFS_dom"/>
</dbReference>
<feature type="transmembrane region" description="Helical" evidence="7">
    <location>
        <begin position="141"/>
        <end position="160"/>
    </location>
</feature>
<feature type="transmembrane region" description="Helical" evidence="7">
    <location>
        <begin position="372"/>
        <end position="396"/>
    </location>
</feature>
<feature type="transmembrane region" description="Helical" evidence="7">
    <location>
        <begin position="101"/>
        <end position="120"/>
    </location>
</feature>
<feature type="transmembrane region" description="Helical" evidence="7">
    <location>
        <begin position="12"/>
        <end position="38"/>
    </location>
</feature>
<evidence type="ECO:0000256" key="4">
    <source>
        <dbReference type="ARBA" id="ARBA00022692"/>
    </source>
</evidence>
<evidence type="ECO:0000313" key="10">
    <source>
        <dbReference type="Proteomes" id="UP000663505"/>
    </source>
</evidence>
<dbReference type="InterPro" id="IPR022324">
    <property type="entry name" value="Bacilysin_exporter_BacE_put"/>
</dbReference>
<feature type="transmembrane region" description="Helical" evidence="7">
    <location>
        <begin position="219"/>
        <end position="239"/>
    </location>
</feature>
<dbReference type="PANTHER" id="PTHR43266:SF2">
    <property type="entry name" value="MAJOR FACILITATOR SUPERFAMILY (MFS) PROFILE DOMAIN-CONTAINING PROTEIN"/>
    <property type="match status" value="1"/>
</dbReference>
<keyword evidence="3" id="KW-1003">Cell membrane</keyword>
<dbReference type="AlphaFoldDB" id="A0A9X7VZ08"/>